<feature type="transmembrane region" description="Helical" evidence="9">
    <location>
        <begin position="109"/>
        <end position="133"/>
    </location>
</feature>
<accession>A0ABR9ZXL6</accession>
<comment type="caution">
    <text evidence="10">The sequence shown here is derived from an EMBL/GenBank/DDBJ whole genome shotgun (WGS) entry which is preliminary data.</text>
</comment>
<dbReference type="EMBL" id="JADKNH010000014">
    <property type="protein sequence ID" value="MBF4695204.1"/>
    <property type="molecule type" value="Genomic_DNA"/>
</dbReference>
<dbReference type="PANTHER" id="PTHR38438">
    <property type="entry name" value="RIBOFLAVIN TRANSPORTER RIBU"/>
    <property type="match status" value="1"/>
</dbReference>
<dbReference type="RefSeq" id="WP_194703447.1">
    <property type="nucleotide sequence ID" value="NZ_JADKNH010000014.1"/>
</dbReference>
<dbReference type="InterPro" id="IPR025720">
    <property type="entry name" value="RibU"/>
</dbReference>
<evidence type="ECO:0000313" key="10">
    <source>
        <dbReference type="EMBL" id="MBF4695204.1"/>
    </source>
</evidence>
<keyword evidence="3 8" id="KW-0813">Transport</keyword>
<evidence type="ECO:0000313" key="11">
    <source>
        <dbReference type="Proteomes" id="UP000614200"/>
    </source>
</evidence>
<protein>
    <recommendedName>
        <fullName evidence="8">Riboflavin transporter</fullName>
    </recommendedName>
</protein>
<feature type="transmembrane region" description="Helical" evidence="9">
    <location>
        <begin position="164"/>
        <end position="188"/>
    </location>
</feature>
<reference evidence="10 11" key="1">
    <citation type="submission" date="2020-11" db="EMBL/GenBank/DDBJ databases">
        <title>Fusibacter basophilias sp. nov.</title>
        <authorList>
            <person name="Qiu D."/>
        </authorList>
    </citation>
    <scope>NUCLEOTIDE SEQUENCE [LARGE SCALE GENOMIC DNA]</scope>
    <source>
        <strain evidence="10 11">Q10-2</strain>
    </source>
</reference>
<dbReference type="InterPro" id="IPR024529">
    <property type="entry name" value="ECF_trnsprt_substrate-spec"/>
</dbReference>
<evidence type="ECO:0000256" key="2">
    <source>
        <dbReference type="ARBA" id="ARBA00005540"/>
    </source>
</evidence>
<comment type="similarity">
    <text evidence="2 8">Belongs to the prokaryotic riboflavin transporter (P-RFT) (TC 2.A.87) family.</text>
</comment>
<name>A0ABR9ZXL6_9FIRM</name>
<feature type="transmembrane region" description="Helical" evidence="9">
    <location>
        <begin position="48"/>
        <end position="65"/>
    </location>
</feature>
<keyword evidence="7 8" id="KW-0472">Membrane</keyword>
<keyword evidence="6 9" id="KW-1133">Transmembrane helix</keyword>
<feature type="transmembrane region" description="Helical" evidence="9">
    <location>
        <begin position="17"/>
        <end position="41"/>
    </location>
</feature>
<proteinExistence type="inferred from homology"/>
<evidence type="ECO:0000256" key="5">
    <source>
        <dbReference type="ARBA" id="ARBA00022692"/>
    </source>
</evidence>
<evidence type="ECO:0000256" key="6">
    <source>
        <dbReference type="ARBA" id="ARBA00022989"/>
    </source>
</evidence>
<feature type="transmembrane region" description="Helical" evidence="9">
    <location>
        <begin position="85"/>
        <end position="102"/>
    </location>
</feature>
<evidence type="ECO:0000256" key="3">
    <source>
        <dbReference type="ARBA" id="ARBA00022448"/>
    </source>
</evidence>
<gene>
    <name evidence="10" type="ORF">ISU02_19055</name>
</gene>
<dbReference type="Proteomes" id="UP000614200">
    <property type="component" value="Unassembled WGS sequence"/>
</dbReference>
<sequence>MTTSAVKKMSVKTMTKVAMLSVIAFILYFIELQVPIFPGFLKIDISDLPALIGAFALGPMAGIAIEAIKNILHLLRTSTGGVGEIANFVIGIAMVIPAALIYKRSKTKMSAIIGLAVGVVSMAIMGGLANYLFLIPFYTNFMPIDAIVGMGTIINPNINSVATLILYGIVPFNLFKGLVVAVVTMMLYKRISPILTR</sequence>
<evidence type="ECO:0000256" key="7">
    <source>
        <dbReference type="ARBA" id="ARBA00023136"/>
    </source>
</evidence>
<keyword evidence="5 9" id="KW-0812">Transmembrane</keyword>
<dbReference type="PANTHER" id="PTHR38438:SF1">
    <property type="entry name" value="RIBOFLAVIN TRANSPORTER RIBU"/>
    <property type="match status" value="1"/>
</dbReference>
<comment type="subcellular location">
    <subcellularLocation>
        <location evidence="1">Cell membrane</location>
        <topology evidence="1">Multi-pass membrane protein</topology>
    </subcellularLocation>
</comment>
<evidence type="ECO:0000256" key="4">
    <source>
        <dbReference type="ARBA" id="ARBA00022475"/>
    </source>
</evidence>
<comment type="function">
    <text evidence="8">Probably a riboflavin-binding protein that interacts with the energy-coupling factor (ECF) ABC-transporter complex.</text>
</comment>
<keyword evidence="4 8" id="KW-1003">Cell membrane</keyword>
<keyword evidence="11" id="KW-1185">Reference proteome</keyword>
<dbReference type="Pfam" id="PF12822">
    <property type="entry name" value="ECF_trnsprt"/>
    <property type="match status" value="1"/>
</dbReference>
<organism evidence="10 11">
    <name type="scientific">Fusibacter ferrireducens</name>
    <dbReference type="NCBI Taxonomy" id="2785058"/>
    <lineage>
        <taxon>Bacteria</taxon>
        <taxon>Bacillati</taxon>
        <taxon>Bacillota</taxon>
        <taxon>Clostridia</taxon>
        <taxon>Eubacteriales</taxon>
        <taxon>Eubacteriales Family XII. Incertae Sedis</taxon>
        <taxon>Fusibacter</taxon>
    </lineage>
</organism>
<dbReference type="PIRSF" id="PIRSF037778">
    <property type="entry name" value="UCP037778_transp_RibU"/>
    <property type="match status" value="1"/>
</dbReference>
<evidence type="ECO:0000256" key="9">
    <source>
        <dbReference type="SAM" id="Phobius"/>
    </source>
</evidence>
<dbReference type="Gene3D" id="1.10.1760.20">
    <property type="match status" value="1"/>
</dbReference>
<evidence type="ECO:0000256" key="1">
    <source>
        <dbReference type="ARBA" id="ARBA00004651"/>
    </source>
</evidence>
<evidence type="ECO:0000256" key="8">
    <source>
        <dbReference type="PIRNR" id="PIRNR037778"/>
    </source>
</evidence>